<dbReference type="Proteomes" id="UP000036987">
    <property type="component" value="Unassembled WGS sequence"/>
</dbReference>
<comment type="caution">
    <text evidence="3">The sequence shown here is derived from an EMBL/GenBank/DDBJ whole genome shotgun (WGS) entry which is preliminary data.</text>
</comment>
<dbReference type="FunFam" id="1.25.40.10:FF:000442">
    <property type="entry name" value="Pentatricopeptide repeat-containing protein At3g49710"/>
    <property type="match status" value="1"/>
</dbReference>
<dbReference type="Pfam" id="PF12854">
    <property type="entry name" value="PPR_1"/>
    <property type="match status" value="1"/>
</dbReference>
<dbReference type="InterPro" id="IPR011990">
    <property type="entry name" value="TPR-like_helical_dom_sf"/>
</dbReference>
<gene>
    <name evidence="3" type="ORF">ZOSMA_123G00490</name>
</gene>
<keyword evidence="4" id="KW-1185">Reference proteome</keyword>
<dbReference type="InterPro" id="IPR002885">
    <property type="entry name" value="PPR_rpt"/>
</dbReference>
<sequence length="695" mass="77939">MFSAMQPFPKFTSISNLIKNGGIQNTTMFCCNKLIEFYFKTGAYNDARRMFDEMPHRNVFTWNTMIHGCIRAGKLADARSVFDCSPDKDSVTYNSMISGYAVNSCETHAVELFKEMRSRGVPVDDYTISTMLNVTAKLSDVEYGRQIHGTLIKMGNDVEGFKVSSLIDMYSKCGSFSDARHVFKHGEKRGVLLDMVTKNAMIASCCREGEIDIALDLFWRIPYLRDVVSWNTLISGCAQNGRPEISLRLFIQMVSNTTSDGIAWNKHTIAGILKACTDLKRLMQGKQVHAAALKKLELSSNQFLTSSIVNFYNKCGHLTSAEAVYRRIHEENLFATTSMIVGYLQNGMIEEAMSIFDSLSETNSAVWTAVFNGYLKSQRCQEVFDLFRDSANHDPMIRDVSVLITVICACAIQADLGVGKQIHGFMTRIGISTKDLKPGTAIVDMYAKCGKIGSAEEIFNRVISKDRVLYNAMIAGFAHNGQEMKSVLLFEEMVTKKNCAEPPDAATFIALLSACRHGGLVETGEKYFNDMLTKYGIAPELDHYSSMVDLLGRANQLDKALALMKTVPFELDSVIWGTLLSSCWTNGNTKLAVMTEEVLLKMDMQNSSRYVQLANTFASKGEWREVERVRRKMKGGYLTKKLAGCSWVQVENKINVFTSGDKFHSEAEAVYDTTESLNNQMIDYDLLKHEMIDYD</sequence>
<accession>A0A0K9Q099</accession>
<feature type="repeat" description="PPR" evidence="2">
    <location>
        <begin position="89"/>
        <end position="123"/>
    </location>
</feature>
<dbReference type="InterPro" id="IPR046960">
    <property type="entry name" value="PPR_At4g14850-like_plant"/>
</dbReference>
<keyword evidence="1" id="KW-0677">Repeat</keyword>
<dbReference type="PROSITE" id="PS51375">
    <property type="entry name" value="PPR"/>
    <property type="match status" value="5"/>
</dbReference>
<evidence type="ECO:0000256" key="1">
    <source>
        <dbReference type="ARBA" id="ARBA00022737"/>
    </source>
</evidence>
<evidence type="ECO:0000313" key="4">
    <source>
        <dbReference type="Proteomes" id="UP000036987"/>
    </source>
</evidence>
<evidence type="ECO:0000256" key="2">
    <source>
        <dbReference type="PROSITE-ProRule" id="PRU00708"/>
    </source>
</evidence>
<dbReference type="Pfam" id="PF13041">
    <property type="entry name" value="PPR_2"/>
    <property type="match status" value="1"/>
</dbReference>
<dbReference type="NCBIfam" id="TIGR00756">
    <property type="entry name" value="PPR"/>
    <property type="match status" value="6"/>
</dbReference>
<dbReference type="OMA" id="FWRNPEL"/>
<dbReference type="GO" id="GO:0009451">
    <property type="term" value="P:RNA modification"/>
    <property type="evidence" value="ECO:0007669"/>
    <property type="project" value="InterPro"/>
</dbReference>
<protein>
    <submittedName>
        <fullName evidence="3">Putative Pentatricopeptide repeat-containing protein</fullName>
    </submittedName>
</protein>
<dbReference type="InterPro" id="IPR046848">
    <property type="entry name" value="E_motif"/>
</dbReference>
<feature type="repeat" description="PPR" evidence="2">
    <location>
        <begin position="332"/>
        <end position="366"/>
    </location>
</feature>
<organism evidence="3 4">
    <name type="scientific">Zostera marina</name>
    <name type="common">Eelgrass</name>
    <dbReference type="NCBI Taxonomy" id="29655"/>
    <lineage>
        <taxon>Eukaryota</taxon>
        <taxon>Viridiplantae</taxon>
        <taxon>Streptophyta</taxon>
        <taxon>Embryophyta</taxon>
        <taxon>Tracheophyta</taxon>
        <taxon>Spermatophyta</taxon>
        <taxon>Magnoliopsida</taxon>
        <taxon>Liliopsida</taxon>
        <taxon>Zosteraceae</taxon>
        <taxon>Zostera</taxon>
    </lineage>
</organism>
<dbReference type="PANTHER" id="PTHR47926">
    <property type="entry name" value="PENTATRICOPEPTIDE REPEAT-CONTAINING PROTEIN"/>
    <property type="match status" value="1"/>
</dbReference>
<dbReference type="OrthoDB" id="198885at2759"/>
<name>A0A0K9Q099_ZOSMR</name>
<dbReference type="EMBL" id="LFYR01000252">
    <property type="protein sequence ID" value="KMZ74701.1"/>
    <property type="molecule type" value="Genomic_DNA"/>
</dbReference>
<evidence type="ECO:0000313" key="3">
    <source>
        <dbReference type="EMBL" id="KMZ74701.1"/>
    </source>
</evidence>
<proteinExistence type="predicted"/>
<dbReference type="FunFam" id="1.25.40.10:FF:000090">
    <property type="entry name" value="Pentatricopeptide repeat-containing protein, chloroplastic"/>
    <property type="match status" value="1"/>
</dbReference>
<dbReference type="Pfam" id="PF01535">
    <property type="entry name" value="PPR"/>
    <property type="match status" value="9"/>
</dbReference>
<feature type="repeat" description="PPR" evidence="2">
    <location>
        <begin position="226"/>
        <end position="256"/>
    </location>
</feature>
<feature type="repeat" description="PPR" evidence="2">
    <location>
        <begin position="58"/>
        <end position="88"/>
    </location>
</feature>
<dbReference type="Pfam" id="PF20431">
    <property type="entry name" value="E_motif"/>
    <property type="match status" value="1"/>
</dbReference>
<dbReference type="Gene3D" id="1.25.40.10">
    <property type="entry name" value="Tetratricopeptide repeat domain"/>
    <property type="match status" value="5"/>
</dbReference>
<reference evidence="4" key="1">
    <citation type="journal article" date="2016" name="Nature">
        <title>The genome of the seagrass Zostera marina reveals angiosperm adaptation to the sea.</title>
        <authorList>
            <person name="Olsen J.L."/>
            <person name="Rouze P."/>
            <person name="Verhelst B."/>
            <person name="Lin Y.-C."/>
            <person name="Bayer T."/>
            <person name="Collen J."/>
            <person name="Dattolo E."/>
            <person name="De Paoli E."/>
            <person name="Dittami S."/>
            <person name="Maumus F."/>
            <person name="Michel G."/>
            <person name="Kersting A."/>
            <person name="Lauritano C."/>
            <person name="Lohaus R."/>
            <person name="Toepel M."/>
            <person name="Tonon T."/>
            <person name="Vanneste K."/>
            <person name="Amirebrahimi M."/>
            <person name="Brakel J."/>
            <person name="Bostroem C."/>
            <person name="Chovatia M."/>
            <person name="Grimwood J."/>
            <person name="Jenkins J.W."/>
            <person name="Jueterbock A."/>
            <person name="Mraz A."/>
            <person name="Stam W.T."/>
            <person name="Tice H."/>
            <person name="Bornberg-Bauer E."/>
            <person name="Green P.J."/>
            <person name="Pearson G.A."/>
            <person name="Procaccini G."/>
            <person name="Duarte C.M."/>
            <person name="Schmutz J."/>
            <person name="Reusch T.B.H."/>
            <person name="Van de Peer Y."/>
        </authorList>
    </citation>
    <scope>NUCLEOTIDE SEQUENCE [LARGE SCALE GENOMIC DNA]</scope>
    <source>
        <strain evidence="4">cv. Finnish</strain>
    </source>
</reference>
<dbReference type="AlphaFoldDB" id="A0A0K9Q099"/>
<dbReference type="PANTHER" id="PTHR47926:SF387">
    <property type="entry name" value="PENTATRICOPEPTIDE REPEAT-CONTAINING PROTEIN"/>
    <property type="match status" value="1"/>
</dbReference>
<dbReference type="GO" id="GO:0003723">
    <property type="term" value="F:RNA binding"/>
    <property type="evidence" value="ECO:0007669"/>
    <property type="project" value="InterPro"/>
</dbReference>
<feature type="repeat" description="PPR" evidence="2">
    <location>
        <begin position="466"/>
        <end position="500"/>
    </location>
</feature>